<dbReference type="PROSITE" id="PS50082">
    <property type="entry name" value="WD_REPEATS_2"/>
    <property type="match status" value="4"/>
</dbReference>
<dbReference type="SUPFAM" id="SSF50998">
    <property type="entry name" value="Quinoprotein alcohol dehydrogenase-like"/>
    <property type="match status" value="1"/>
</dbReference>
<dbReference type="InterPro" id="IPR001680">
    <property type="entry name" value="WD40_rpt"/>
</dbReference>
<comment type="subcellular location">
    <subcellularLocation>
        <location evidence="1">Nucleus</location>
    </subcellularLocation>
</comment>
<keyword evidence="2 5" id="KW-0853">WD repeat</keyword>
<keyword evidence="7" id="KW-1185">Reference proteome</keyword>
<evidence type="ECO:0000256" key="4">
    <source>
        <dbReference type="ARBA" id="ARBA00023242"/>
    </source>
</evidence>
<dbReference type="CDD" id="cd00200">
    <property type="entry name" value="WD40"/>
    <property type="match status" value="1"/>
</dbReference>
<evidence type="ECO:0000313" key="7">
    <source>
        <dbReference type="Proteomes" id="UP000002872"/>
    </source>
</evidence>
<feature type="repeat" description="WD" evidence="5">
    <location>
        <begin position="368"/>
        <end position="409"/>
    </location>
</feature>
<dbReference type="GO" id="GO:0005730">
    <property type="term" value="C:nucleolus"/>
    <property type="evidence" value="ECO:0007669"/>
    <property type="project" value="TreeGrafter"/>
</dbReference>
<dbReference type="VEuPathDB" id="MicrosporidiaDB:NEQG_01718"/>
<dbReference type="OMA" id="AWEPYHR"/>
<dbReference type="GO" id="GO:0000027">
    <property type="term" value="P:ribosomal large subunit assembly"/>
    <property type="evidence" value="ECO:0007669"/>
    <property type="project" value="TreeGrafter"/>
</dbReference>
<organism evidence="6 7">
    <name type="scientific">Nematocida parisii (strain ERTm3)</name>
    <name type="common">Nematode killer fungus</name>
    <dbReference type="NCBI Taxonomy" id="935791"/>
    <lineage>
        <taxon>Eukaryota</taxon>
        <taxon>Fungi</taxon>
        <taxon>Fungi incertae sedis</taxon>
        <taxon>Microsporidia</taxon>
        <taxon>Nematocida</taxon>
    </lineage>
</organism>
<dbReference type="HOGENOM" id="CLU_000288_57_16_1"/>
<keyword evidence="4" id="KW-0539">Nucleus</keyword>
<sequence>MNSQVIAQFMSHDDTPLGSVLQLPTSITLESLKVLLPPDTLDRDRMRMFIHGSEIITTLGEAHKKEKVESEEILKIYCYPDDPPKKTRAPGYLASSCSGHTAAILSVKQSPCKQYVCSASGDGTVRFWSASTKTPIKSVKLFQHWIQCIEFSPDSKWLAAGAMNGGVSLISMADLSVVYSKKIHKDGATSIAWRADSEIFATASRDSSASVWNTTGHVRSTFHEKPVISVKYFGDYLLSAGRDTTIKVTDDSGSVVQVLRGHILWVTGLAVHNGSDLGRYLKKSAGAEMGAGKGFFVSISDDKTAVMWRPSWVSDNSWSFLPVRKLTGHKDVLTSVSISLNGAYISTSSFDKTVKLWTSVNGYLSHTFKSHTLLAYQTAFSTTGNLLVSCSADKTVKVYSVEKKTLLSDFVCKDQVFAIDIKDGMITAGGKDKLVYFFT</sequence>
<dbReference type="PANTHER" id="PTHR19848:SF0">
    <property type="entry name" value="NOTCHLESS PROTEIN HOMOLOG 1"/>
    <property type="match status" value="1"/>
</dbReference>
<proteinExistence type="predicted"/>
<dbReference type="PROSITE" id="PS50294">
    <property type="entry name" value="WD_REPEATS_REGION"/>
    <property type="match status" value="3"/>
</dbReference>
<protein>
    <submittedName>
        <fullName evidence="6">Uncharacterized protein</fullName>
    </submittedName>
</protein>
<dbReference type="PANTHER" id="PTHR19848">
    <property type="entry name" value="WD40 REPEAT PROTEIN"/>
    <property type="match status" value="1"/>
</dbReference>
<dbReference type="FunCoup" id="I3EGC7">
    <property type="interactions" value="152"/>
</dbReference>
<evidence type="ECO:0000256" key="3">
    <source>
        <dbReference type="ARBA" id="ARBA00022737"/>
    </source>
</evidence>
<accession>I3EGC7</accession>
<feature type="repeat" description="WD" evidence="5">
    <location>
        <begin position="97"/>
        <end position="138"/>
    </location>
</feature>
<evidence type="ECO:0000313" key="6">
    <source>
        <dbReference type="EMBL" id="EIJ88274.1"/>
    </source>
</evidence>
<dbReference type="AlphaFoldDB" id="I3EGC7"/>
<evidence type="ECO:0000256" key="5">
    <source>
        <dbReference type="PROSITE-ProRule" id="PRU00221"/>
    </source>
</evidence>
<feature type="repeat" description="WD" evidence="5">
    <location>
        <begin position="326"/>
        <end position="367"/>
    </location>
</feature>
<dbReference type="InterPro" id="IPR015943">
    <property type="entry name" value="WD40/YVTN_repeat-like_dom_sf"/>
</dbReference>
<dbReference type="EMBL" id="GL870879">
    <property type="protein sequence ID" value="EIJ88274.1"/>
    <property type="molecule type" value="Genomic_DNA"/>
</dbReference>
<name>I3EGC7_NEMP3</name>
<evidence type="ECO:0000256" key="2">
    <source>
        <dbReference type="ARBA" id="ARBA00022574"/>
    </source>
</evidence>
<dbReference type="Proteomes" id="UP000002872">
    <property type="component" value="Unassembled WGS sequence"/>
</dbReference>
<dbReference type="Gene3D" id="2.130.10.10">
    <property type="entry name" value="YVTN repeat-like/Quinoprotein amine dehydrogenase"/>
    <property type="match status" value="3"/>
</dbReference>
<dbReference type="OrthoDB" id="544788at2759"/>
<feature type="repeat" description="WD" evidence="5">
    <location>
        <begin position="181"/>
        <end position="213"/>
    </location>
</feature>
<dbReference type="InterPro" id="IPR011047">
    <property type="entry name" value="Quinoprotein_ADH-like_sf"/>
</dbReference>
<evidence type="ECO:0000256" key="1">
    <source>
        <dbReference type="ARBA" id="ARBA00004123"/>
    </source>
</evidence>
<dbReference type="SMART" id="SM00320">
    <property type="entry name" value="WD40"/>
    <property type="match status" value="7"/>
</dbReference>
<keyword evidence="3" id="KW-0677">Repeat</keyword>
<reference evidence="6" key="1">
    <citation type="submission" date="2011-01" db="EMBL/GenBank/DDBJ databases">
        <title>The Genome Sequence of Nematocida parisii strain ERTm3.</title>
        <authorList>
            <consortium name="The Broad Institute Genome Sequencing Platform"/>
            <consortium name="The Broad Institute Genome Sequencing Center for Infectious Disease"/>
            <person name="Cuomo C."/>
            <person name="Troemel E."/>
            <person name="Young S.K."/>
            <person name="Zeng Q."/>
            <person name="Gargeya S."/>
            <person name="Fitzgerald M."/>
            <person name="Haas B."/>
            <person name="Abouelleil A."/>
            <person name="Alvarado L."/>
            <person name="Arachchi H.M."/>
            <person name="Berlin A."/>
            <person name="Chapman S.B."/>
            <person name="Gearin G."/>
            <person name="Goldberg J."/>
            <person name="Griggs A."/>
            <person name="Gujja S."/>
            <person name="Hansen M."/>
            <person name="Heiman D."/>
            <person name="Howarth C."/>
            <person name="Larimer J."/>
            <person name="Lui A."/>
            <person name="MacDonald P.J.P."/>
            <person name="McCowen C."/>
            <person name="Montmayeur A."/>
            <person name="Murphy C."/>
            <person name="Neiman D."/>
            <person name="Pearson M."/>
            <person name="Priest M."/>
            <person name="Roberts A."/>
            <person name="Saif S."/>
            <person name="Shea T."/>
            <person name="Sisk P."/>
            <person name="Stolte C."/>
            <person name="Sykes S."/>
            <person name="Wortman J."/>
            <person name="Nusbaum C."/>
            <person name="Birren B."/>
        </authorList>
    </citation>
    <scope>NUCLEOTIDE SEQUENCE</scope>
    <source>
        <strain evidence="6">ERTm3</strain>
    </source>
</reference>
<dbReference type="STRING" id="935791.I3EGC7"/>
<gene>
    <name evidence="6" type="ORF">NEQG_01718</name>
</gene>
<dbReference type="Pfam" id="PF00400">
    <property type="entry name" value="WD40"/>
    <property type="match status" value="5"/>
</dbReference>
<dbReference type="InParanoid" id="I3EGC7"/>